<reference evidence="3" key="1">
    <citation type="submission" date="2020-11" db="EMBL/GenBank/DDBJ databases">
        <title>Sequencing the genomes of 1000 actinobacteria strains.</title>
        <authorList>
            <person name="Klenk H.-P."/>
        </authorList>
    </citation>
    <scope>NUCLEOTIDE SEQUENCE</scope>
    <source>
        <strain evidence="3">DSM 45356</strain>
    </source>
</reference>
<dbReference type="PANTHER" id="PTHR36834">
    <property type="entry name" value="MEMBRANE PROTEIN-RELATED"/>
    <property type="match status" value="1"/>
</dbReference>
<keyword evidence="1" id="KW-0472">Membrane</keyword>
<protein>
    <submittedName>
        <fullName evidence="3">Glycopeptide antibiotics resistance protein</fullName>
    </submittedName>
</protein>
<dbReference type="AlphaFoldDB" id="A0A8J7GI26"/>
<evidence type="ECO:0000259" key="2">
    <source>
        <dbReference type="Pfam" id="PF04892"/>
    </source>
</evidence>
<gene>
    <name evidence="3" type="ORF">IW245_005793</name>
</gene>
<evidence type="ECO:0000313" key="4">
    <source>
        <dbReference type="Proteomes" id="UP000622552"/>
    </source>
</evidence>
<evidence type="ECO:0000256" key="1">
    <source>
        <dbReference type="SAM" id="Phobius"/>
    </source>
</evidence>
<feature type="transmembrane region" description="Helical" evidence="1">
    <location>
        <begin position="12"/>
        <end position="32"/>
    </location>
</feature>
<dbReference type="PANTHER" id="PTHR36834:SF1">
    <property type="entry name" value="INTEGRAL MEMBRANE PROTEIN"/>
    <property type="match status" value="1"/>
</dbReference>
<dbReference type="InterPro" id="IPR006976">
    <property type="entry name" value="VanZ-like"/>
</dbReference>
<keyword evidence="1" id="KW-0812">Transmembrane</keyword>
<proteinExistence type="predicted"/>
<organism evidence="3 4">
    <name type="scientific">Longispora fulva</name>
    <dbReference type="NCBI Taxonomy" id="619741"/>
    <lineage>
        <taxon>Bacteria</taxon>
        <taxon>Bacillati</taxon>
        <taxon>Actinomycetota</taxon>
        <taxon>Actinomycetes</taxon>
        <taxon>Micromonosporales</taxon>
        <taxon>Micromonosporaceae</taxon>
        <taxon>Longispora</taxon>
    </lineage>
</organism>
<feature type="transmembrane region" description="Helical" evidence="1">
    <location>
        <begin position="39"/>
        <end position="57"/>
    </location>
</feature>
<keyword evidence="1" id="KW-1133">Transmembrane helix</keyword>
<keyword evidence="4" id="KW-1185">Reference proteome</keyword>
<feature type="domain" description="VanZ-like" evidence="2">
    <location>
        <begin position="57"/>
        <end position="158"/>
    </location>
</feature>
<dbReference type="InterPro" id="IPR053150">
    <property type="entry name" value="Teicoplanin_resist-assoc"/>
</dbReference>
<dbReference type="RefSeq" id="WP_197006239.1">
    <property type="nucleotide sequence ID" value="NZ_BONS01000008.1"/>
</dbReference>
<dbReference type="Proteomes" id="UP000622552">
    <property type="component" value="Unassembled WGS sequence"/>
</dbReference>
<dbReference type="Pfam" id="PF04892">
    <property type="entry name" value="VanZ"/>
    <property type="match status" value="1"/>
</dbReference>
<accession>A0A8J7GI26</accession>
<feature type="transmembrane region" description="Helical" evidence="1">
    <location>
        <begin position="89"/>
        <end position="109"/>
    </location>
</feature>
<evidence type="ECO:0000313" key="3">
    <source>
        <dbReference type="EMBL" id="MBG6139599.1"/>
    </source>
</evidence>
<name>A0A8J7GI26_9ACTN</name>
<sequence length="185" mass="20237">MRHTWDTWAPVIVPALTALPFAALAAWALAVWRGSWRTALCDVAMVVGTVPWVWMILSPNGSGRSLTLVPFTDIPDQIFGGTSLLVEQIGGNLLVFAALGFCLPVRWAWFGRWWRILLVGVAGSVTVEALQYALSIGRHSSVDDVLVNGVGALLAGLCSRRWWQTRSANVAPGGYRGRPWSEHSR</sequence>
<dbReference type="EMBL" id="JADOUF010000001">
    <property type="protein sequence ID" value="MBG6139599.1"/>
    <property type="molecule type" value="Genomic_DNA"/>
</dbReference>
<comment type="caution">
    <text evidence="3">The sequence shown here is derived from an EMBL/GenBank/DDBJ whole genome shotgun (WGS) entry which is preliminary data.</text>
</comment>